<dbReference type="CDD" id="cd00200">
    <property type="entry name" value="WD40"/>
    <property type="match status" value="1"/>
</dbReference>
<feature type="region of interest" description="Disordered" evidence="4">
    <location>
        <begin position="411"/>
        <end position="430"/>
    </location>
</feature>
<dbReference type="SUPFAM" id="SSF50978">
    <property type="entry name" value="WD40 repeat-like"/>
    <property type="match status" value="1"/>
</dbReference>
<feature type="repeat" description="WD" evidence="3">
    <location>
        <begin position="785"/>
        <end position="829"/>
    </location>
</feature>
<dbReference type="PROSITE" id="PS50082">
    <property type="entry name" value="WD_REPEATS_2"/>
    <property type="match status" value="6"/>
</dbReference>
<dbReference type="Pfam" id="PF00400">
    <property type="entry name" value="WD40"/>
    <property type="match status" value="6"/>
</dbReference>
<keyword evidence="1 3" id="KW-0853">WD repeat</keyword>
<dbReference type="PANTHER" id="PTHR44129">
    <property type="entry name" value="WD REPEAT-CONTAINING PROTEIN POP1"/>
    <property type="match status" value="1"/>
</dbReference>
<organism evidence="5">
    <name type="scientific">Kitasatospora camelliae</name>
    <dbReference type="NCBI Taxonomy" id="3156397"/>
    <lineage>
        <taxon>Bacteria</taxon>
        <taxon>Bacillati</taxon>
        <taxon>Actinomycetota</taxon>
        <taxon>Actinomycetes</taxon>
        <taxon>Kitasatosporales</taxon>
        <taxon>Streptomycetaceae</taxon>
        <taxon>Kitasatospora</taxon>
    </lineage>
</organism>
<dbReference type="InterPro" id="IPR050349">
    <property type="entry name" value="WD_LIS1/nudF_dynein_reg"/>
</dbReference>
<sequence length="904" mass="93916">MSEEVQHRRPNAVHPADPAWTDPEWLVTADPQQVHALLDTATDPGARTVAAVYRAALKAHPELAPEQRRQVLALTAARYGETALADRIRQAAVPGRPAPAWHPAWATGPATADPRLLRTLTGHAGPVIAVATATAGGRPLAVSAGRDATVRAWDLVTGGQLHVWEGSRTDPVSATTVELLALATATVDGRAHALTTDAEGTVRAWDLETGRPAGEFARNVQGVTVGRPALLTVDADGALSVWDPAARTLLGRHPAVLDIGVLDGRTVAATAARDGRVQVADLATGRLIGADHRILRAGRDTAGRAVAATRHPDGTVQVWDLDSGLPLPDADPDGIARTPGESLQDATVLTVAEGRAVAVTLADEEDPVLVGDLSGDRGGPTLWGPRTALLGTRRVAVLVRPDHMLDLWDLTPAGRRPDGTPELRSVPPGPPSADLGLADAGLADLGFEEGARPRLWETVAAGRRTGALTAGRRGGTGPAAASRPFTLDGRPALLAAGPDGTLTARTAEDGPALAELPAGHTDRVWAVDTLDAPDHPPLAVSTGLDRTVRVWDLTTHRPLGAPLAGHAGQVWDATLTTLDGRPTAVTAGADHTVRLWDLAGPHPAEGPRPGHTGDILALTTARIDGRDVAITAGADHTLRTWDLATGRPADDPVPADAAALTTTALKGRPVLVLATPDATLRTLDPATGHDLYDPVPTGHGRVLALAAALVDDRPVVVTAGSDRTVRRWDPATGEALGDALTGHTSRVTAVATLQLAGRPVAATGSWDKTVRLWDLTTGQPLGEPLTGHTDWVTTLAASTTADGAPVLISTARDRTLRRWDPATGRQLATLPLAHPATTTALTTPHPDHPPVTALTHGRTLTLTGPHPDEAHLFPHPIHALTPTPDGTLLVATGPELALLHPRGA</sequence>
<dbReference type="InterPro" id="IPR019775">
    <property type="entry name" value="WD40_repeat_CS"/>
</dbReference>
<dbReference type="EMBL" id="CP159872">
    <property type="protein sequence ID" value="XCM77901.1"/>
    <property type="molecule type" value="Genomic_DNA"/>
</dbReference>
<dbReference type="InterPro" id="IPR036322">
    <property type="entry name" value="WD40_repeat_dom_sf"/>
</dbReference>
<evidence type="ECO:0000256" key="3">
    <source>
        <dbReference type="PROSITE-ProRule" id="PRU00221"/>
    </source>
</evidence>
<feature type="repeat" description="WD" evidence="3">
    <location>
        <begin position="517"/>
        <end position="561"/>
    </location>
</feature>
<keyword evidence="2" id="KW-0677">Repeat</keyword>
<evidence type="ECO:0000313" key="5">
    <source>
        <dbReference type="EMBL" id="XCM77901.1"/>
    </source>
</evidence>
<dbReference type="PROSITE" id="PS50294">
    <property type="entry name" value="WD_REPEATS_REGION"/>
    <property type="match status" value="1"/>
</dbReference>
<name>A0AAU8JNT4_9ACTN</name>
<gene>
    <name evidence="5" type="ORF">ABWK59_02620</name>
</gene>
<feature type="repeat" description="WD" evidence="3">
    <location>
        <begin position="740"/>
        <end position="783"/>
    </location>
</feature>
<dbReference type="InterPro" id="IPR015943">
    <property type="entry name" value="WD40/YVTN_repeat-like_dom_sf"/>
</dbReference>
<dbReference type="InterPro" id="IPR020472">
    <property type="entry name" value="WD40_PAC1"/>
</dbReference>
<dbReference type="SUPFAM" id="SSF50998">
    <property type="entry name" value="Quinoprotein alcohol dehydrogenase-like"/>
    <property type="match status" value="1"/>
</dbReference>
<dbReference type="InterPro" id="IPR001680">
    <property type="entry name" value="WD40_rpt"/>
</dbReference>
<dbReference type="PRINTS" id="PR00320">
    <property type="entry name" value="GPROTEINBRPT"/>
</dbReference>
<feature type="repeat" description="WD" evidence="3">
    <location>
        <begin position="563"/>
        <end position="598"/>
    </location>
</feature>
<protein>
    <submittedName>
        <fullName evidence="5">WD40 repeat domain-containing protein</fullName>
    </submittedName>
</protein>
<proteinExistence type="predicted"/>
<evidence type="ECO:0000256" key="2">
    <source>
        <dbReference type="ARBA" id="ARBA00022737"/>
    </source>
</evidence>
<evidence type="ECO:0000256" key="4">
    <source>
        <dbReference type="SAM" id="MobiDB-lite"/>
    </source>
</evidence>
<feature type="repeat" description="WD" evidence="3">
    <location>
        <begin position="120"/>
        <end position="163"/>
    </location>
</feature>
<dbReference type="KEGG" id="kcm:ABWK59_02620"/>
<feature type="repeat" description="WD" evidence="3">
    <location>
        <begin position="608"/>
        <end position="651"/>
    </location>
</feature>
<dbReference type="SMART" id="SM00320">
    <property type="entry name" value="WD40"/>
    <property type="match status" value="9"/>
</dbReference>
<feature type="region of interest" description="Disordered" evidence="4">
    <location>
        <begin position="1"/>
        <end position="21"/>
    </location>
</feature>
<dbReference type="InterPro" id="IPR011047">
    <property type="entry name" value="Quinoprotein_ADH-like_sf"/>
</dbReference>
<accession>A0AAU8JNT4</accession>
<reference evidence="5" key="1">
    <citation type="submission" date="2024-06" db="EMBL/GenBank/DDBJ databases">
        <title>The genome sequences of Kitasatospora sp. strain HUAS MG31.</title>
        <authorList>
            <person name="Mo P."/>
        </authorList>
    </citation>
    <scope>NUCLEOTIDE SEQUENCE</scope>
    <source>
        <strain evidence="5">HUAS MG31</strain>
    </source>
</reference>
<dbReference type="AlphaFoldDB" id="A0AAU8JNT4"/>
<dbReference type="PROSITE" id="PS00678">
    <property type="entry name" value="WD_REPEATS_1"/>
    <property type="match status" value="5"/>
</dbReference>
<dbReference type="Gene3D" id="2.130.10.10">
    <property type="entry name" value="YVTN repeat-like/Quinoprotein amine dehydrogenase"/>
    <property type="match status" value="3"/>
</dbReference>
<evidence type="ECO:0000256" key="1">
    <source>
        <dbReference type="ARBA" id="ARBA00022574"/>
    </source>
</evidence>
<dbReference type="RefSeq" id="WP_354637629.1">
    <property type="nucleotide sequence ID" value="NZ_CP159872.1"/>
</dbReference>